<dbReference type="STRING" id="1423734.FC83_GL002600"/>
<dbReference type="RefSeq" id="WP_057002300.1">
    <property type="nucleotide sequence ID" value="NZ_AZGA01000002.1"/>
</dbReference>
<evidence type="ECO:0000313" key="1">
    <source>
        <dbReference type="EMBL" id="KRM36725.1"/>
    </source>
</evidence>
<dbReference type="EMBL" id="AZGA01000002">
    <property type="protein sequence ID" value="KRM36725.1"/>
    <property type="molecule type" value="Genomic_DNA"/>
</dbReference>
<dbReference type="PATRIC" id="fig|1423734.3.peg.2636"/>
<evidence type="ECO:0000313" key="2">
    <source>
        <dbReference type="Proteomes" id="UP000051236"/>
    </source>
</evidence>
<dbReference type="eggNOG" id="ENOG5032U3P">
    <property type="taxonomic scope" value="Bacteria"/>
</dbReference>
<keyword evidence="2" id="KW-1185">Reference proteome</keyword>
<accession>A0A0R1Y4P1</accession>
<name>A0A0R1Y4P1_9LACO</name>
<sequence>MSKYVVVQGKPITDLEIPDNFVQVADDWRPRNKEQVRVVRYALPKDTALNHPHVTVIYGQDQRLISYNNFAVDSATPVPNTKAAIAIAQELFAKLDTAYTRNLSYIRVDKLSRQFLAGTKTVATPIDWVKFAHRNGTYNWVSVGPGGQVIELERESQWDYFGNRRATEEWNYDNWVLARRGEGPQLAAPEALA</sequence>
<reference evidence="1 2" key="1">
    <citation type="journal article" date="2015" name="Genome Announc.">
        <title>Expanding the biotechnology potential of lactobacilli through comparative genomics of 213 strains and associated genera.</title>
        <authorList>
            <person name="Sun Z."/>
            <person name="Harris H.M."/>
            <person name="McCann A."/>
            <person name="Guo C."/>
            <person name="Argimon S."/>
            <person name="Zhang W."/>
            <person name="Yang X."/>
            <person name="Jeffery I.B."/>
            <person name="Cooney J.C."/>
            <person name="Kagawa T.F."/>
            <person name="Liu W."/>
            <person name="Song Y."/>
            <person name="Salvetti E."/>
            <person name="Wrobel A."/>
            <person name="Rasinkangas P."/>
            <person name="Parkhill J."/>
            <person name="Rea M.C."/>
            <person name="O'Sullivan O."/>
            <person name="Ritari J."/>
            <person name="Douillard F.P."/>
            <person name="Paul Ross R."/>
            <person name="Yang R."/>
            <person name="Briner A.E."/>
            <person name="Felis G.E."/>
            <person name="de Vos W.M."/>
            <person name="Barrangou R."/>
            <person name="Klaenhammer T.R."/>
            <person name="Caufield P.W."/>
            <person name="Cui Y."/>
            <person name="Zhang H."/>
            <person name="O'Toole P.W."/>
        </authorList>
    </citation>
    <scope>NUCLEOTIDE SEQUENCE [LARGE SCALE GENOMIC DNA]</scope>
    <source>
        <strain evidence="1 2">DSM 18527</strain>
    </source>
</reference>
<dbReference type="Proteomes" id="UP000051236">
    <property type="component" value="Unassembled WGS sequence"/>
</dbReference>
<comment type="caution">
    <text evidence="1">The sequence shown here is derived from an EMBL/GenBank/DDBJ whole genome shotgun (WGS) entry which is preliminary data.</text>
</comment>
<proteinExistence type="predicted"/>
<gene>
    <name evidence="1" type="ORF">FC83_GL002600</name>
</gene>
<organism evidence="1 2">
    <name type="scientific">Agrilactobacillus composti DSM 18527 = JCM 14202</name>
    <dbReference type="NCBI Taxonomy" id="1423734"/>
    <lineage>
        <taxon>Bacteria</taxon>
        <taxon>Bacillati</taxon>
        <taxon>Bacillota</taxon>
        <taxon>Bacilli</taxon>
        <taxon>Lactobacillales</taxon>
        <taxon>Lactobacillaceae</taxon>
        <taxon>Agrilactobacillus</taxon>
    </lineage>
</organism>
<protein>
    <submittedName>
        <fullName evidence="1">Uncharacterized protein</fullName>
    </submittedName>
</protein>
<dbReference type="AlphaFoldDB" id="A0A0R1Y4P1"/>